<reference evidence="2 3" key="1">
    <citation type="submission" date="2018-08" db="EMBL/GenBank/DDBJ databases">
        <title>A genome reference for cultivated species of the human gut microbiota.</title>
        <authorList>
            <person name="Zou Y."/>
            <person name="Xue W."/>
            <person name="Luo G."/>
        </authorList>
    </citation>
    <scope>NUCLEOTIDE SEQUENCE [LARGE SCALE GENOMIC DNA]</scope>
    <source>
        <strain evidence="2 3">AM07-24</strain>
    </source>
</reference>
<keyword evidence="1" id="KW-0812">Transmembrane</keyword>
<name>A0A415E397_9FIRM</name>
<dbReference type="STRING" id="1776384.GCA_900086585_03705"/>
<dbReference type="Proteomes" id="UP000284841">
    <property type="component" value="Unassembled WGS sequence"/>
</dbReference>
<dbReference type="InterPro" id="IPR008407">
    <property type="entry name" value="Brnchd-chn_aa_trnsp_AzlD"/>
</dbReference>
<proteinExistence type="predicted"/>
<dbReference type="OrthoDB" id="9811308at2"/>
<keyword evidence="3" id="KW-1185">Reference proteome</keyword>
<dbReference type="RefSeq" id="WP_067541684.1">
    <property type="nucleotide sequence ID" value="NZ_AP025567.1"/>
</dbReference>
<sequence length="102" mass="11353">MSNNTYIYLLVAALTIFAIRALPLTLIQKEIKNRFIRSFLYYVPYVTLSVMTFPAIISATSSWISGTVAFVTAIIVAWIDGNLFKVALSSCIAVYAVEAFFL</sequence>
<evidence type="ECO:0000313" key="3">
    <source>
        <dbReference type="Proteomes" id="UP000284841"/>
    </source>
</evidence>
<protein>
    <submittedName>
        <fullName evidence="2">AzlD domain-containing protein</fullName>
    </submittedName>
</protein>
<keyword evidence="1" id="KW-1133">Transmembrane helix</keyword>
<comment type="caution">
    <text evidence="2">The sequence shown here is derived from an EMBL/GenBank/DDBJ whole genome shotgun (WGS) entry which is preliminary data.</text>
</comment>
<gene>
    <name evidence="2" type="ORF">DW099_06860</name>
</gene>
<feature type="transmembrane region" description="Helical" evidence="1">
    <location>
        <begin position="6"/>
        <end position="27"/>
    </location>
</feature>
<dbReference type="Pfam" id="PF05437">
    <property type="entry name" value="AzlD"/>
    <property type="match status" value="1"/>
</dbReference>
<accession>A0A415E397</accession>
<evidence type="ECO:0000313" key="2">
    <source>
        <dbReference type="EMBL" id="RHJ88133.1"/>
    </source>
</evidence>
<dbReference type="EMBL" id="QRMS01000002">
    <property type="protein sequence ID" value="RHJ88133.1"/>
    <property type="molecule type" value="Genomic_DNA"/>
</dbReference>
<dbReference type="GeneID" id="83005991"/>
<feature type="transmembrane region" description="Helical" evidence="1">
    <location>
        <begin position="63"/>
        <end position="79"/>
    </location>
</feature>
<dbReference type="AlphaFoldDB" id="A0A415E397"/>
<organism evidence="2 3">
    <name type="scientific">Emergencia timonensis</name>
    <dbReference type="NCBI Taxonomy" id="1776384"/>
    <lineage>
        <taxon>Bacteria</taxon>
        <taxon>Bacillati</taxon>
        <taxon>Bacillota</taxon>
        <taxon>Clostridia</taxon>
        <taxon>Peptostreptococcales</taxon>
        <taxon>Anaerovoracaceae</taxon>
        <taxon>Emergencia</taxon>
    </lineage>
</organism>
<keyword evidence="1" id="KW-0472">Membrane</keyword>
<feature type="transmembrane region" description="Helical" evidence="1">
    <location>
        <begin position="39"/>
        <end position="57"/>
    </location>
</feature>
<evidence type="ECO:0000256" key="1">
    <source>
        <dbReference type="SAM" id="Phobius"/>
    </source>
</evidence>